<dbReference type="EMBL" id="CVMV01000045">
    <property type="protein sequence ID" value="CRG95609.1"/>
    <property type="molecule type" value="Genomic_DNA"/>
</dbReference>
<reference evidence="7" key="1">
    <citation type="submission" date="2015-04" db="EMBL/GenBank/DDBJ databases">
        <authorList>
            <consortium name="Pathogen Informatics"/>
        </authorList>
    </citation>
    <scope>NUCLEOTIDE SEQUENCE [LARGE SCALE GENOMIC DNA]</scope>
    <source>
        <strain evidence="7">8A</strain>
    </source>
</reference>
<evidence type="ECO:0000313" key="8">
    <source>
        <dbReference type="Proteomes" id="UP000220797"/>
    </source>
</evidence>
<protein>
    <recommendedName>
        <fullName evidence="9">WD repeat-containing protein</fullName>
    </recommendedName>
</protein>
<dbReference type="GO" id="GO:0005829">
    <property type="term" value="C:cytosol"/>
    <property type="evidence" value="ECO:0007669"/>
    <property type="project" value="TreeGrafter"/>
</dbReference>
<dbReference type="SMART" id="SM00320">
    <property type="entry name" value="WD40"/>
    <property type="match status" value="2"/>
</dbReference>
<dbReference type="InterPro" id="IPR015943">
    <property type="entry name" value="WD40/YVTN_repeat-like_dom_sf"/>
</dbReference>
<name>A0A1J1GTI4_PLAGA</name>
<dbReference type="InterPro" id="IPR001680">
    <property type="entry name" value="WD40_rpt"/>
</dbReference>
<keyword evidence="4" id="KW-0677">Repeat</keyword>
<dbReference type="InterPro" id="IPR036322">
    <property type="entry name" value="WD40_repeat_dom_sf"/>
</dbReference>
<sequence>MKKRQKINSLNTSLGSKSTNLSDHEKKYIYPCIPNSPIIFNKNQIIYGYGNTLLVFCKKENKFIKKIEEHKNAIRSLDISENKKYFLTTGDDKIIIIYDENWSIIQKIIHKKKIVKAYFLKYIEKETNKFEILLIDKYGDIYIYDLNNLRNKSNLINEKNKNEIIDNDFIMKKDEDIVKLTYLYDSLSEVNEKDEDLFFMKDFEHIYNENLENCMLDNNGDIKSDIETTNTENNDVLNLKNVKKMNDIKEKLEKHYFECFQNKNLLYPTLTCNSTVISLYYDEKFLIIGDRDEKIRIIKNKRLNKIYNFYLNHKLFITSVLLINEKTFCSSAADGYIYLWNIKTKEVIDYIYLDFNFLSKFIDIKSLFNNSINLDKYKFIVNILNFNENTYSIFATIENLKGIMIIPLIKNENSAFINFNKEKIFFFTLDYNILSFMLLNINSQNFIVFVDRNKGYLHQIKLGDDNNLNEEVATFDHSFFEDKNELDIGLINYWKHTTIEDIEN</sequence>
<evidence type="ECO:0008006" key="9">
    <source>
        <dbReference type="Google" id="ProtNLM"/>
    </source>
</evidence>
<dbReference type="GO" id="GO:0006400">
    <property type="term" value="P:tRNA modification"/>
    <property type="evidence" value="ECO:0007669"/>
    <property type="project" value="TreeGrafter"/>
</dbReference>
<dbReference type="PANTHER" id="PTHR16288:SF0">
    <property type="entry name" value="TRNA (GUANINE-N(7)-)-METHYLTRANSFERASE NON-CATALYTIC SUBUNIT WDR4"/>
    <property type="match status" value="1"/>
</dbReference>
<dbReference type="PROSITE" id="PS50082">
    <property type="entry name" value="WD_REPEATS_2"/>
    <property type="match status" value="1"/>
</dbReference>
<feature type="repeat" description="WD" evidence="6">
    <location>
        <begin position="67"/>
        <end position="99"/>
    </location>
</feature>
<dbReference type="GO" id="GO:0036265">
    <property type="term" value="P:RNA (guanine-N7)-methylation"/>
    <property type="evidence" value="ECO:0007669"/>
    <property type="project" value="InterPro"/>
</dbReference>
<evidence type="ECO:0000256" key="1">
    <source>
        <dbReference type="ARBA" id="ARBA00004123"/>
    </source>
</evidence>
<dbReference type="PANTHER" id="PTHR16288">
    <property type="entry name" value="WD40 REPEAT PROTEIN 4"/>
    <property type="match status" value="1"/>
</dbReference>
<dbReference type="OrthoDB" id="371245at2759"/>
<dbReference type="AlphaFoldDB" id="A0A1J1GTI4"/>
<organism evidence="7 8">
    <name type="scientific">Plasmodium gallinaceum</name>
    <dbReference type="NCBI Taxonomy" id="5849"/>
    <lineage>
        <taxon>Eukaryota</taxon>
        <taxon>Sar</taxon>
        <taxon>Alveolata</taxon>
        <taxon>Apicomplexa</taxon>
        <taxon>Aconoidasida</taxon>
        <taxon>Haemosporida</taxon>
        <taxon>Plasmodiidae</taxon>
        <taxon>Plasmodium</taxon>
        <taxon>Plasmodium (Haemamoeba)</taxon>
    </lineage>
</organism>
<evidence type="ECO:0000256" key="4">
    <source>
        <dbReference type="ARBA" id="ARBA00022737"/>
    </source>
</evidence>
<dbReference type="Pfam" id="PF00400">
    <property type="entry name" value="WD40"/>
    <property type="match status" value="1"/>
</dbReference>
<keyword evidence="5" id="KW-0539">Nucleus</keyword>
<dbReference type="Proteomes" id="UP000220797">
    <property type="component" value="Unassembled WGS sequence"/>
</dbReference>
<accession>A0A1J1GTI4</accession>
<evidence type="ECO:0000256" key="3">
    <source>
        <dbReference type="ARBA" id="ARBA00022694"/>
    </source>
</evidence>
<evidence type="ECO:0000256" key="5">
    <source>
        <dbReference type="ARBA" id="ARBA00023242"/>
    </source>
</evidence>
<evidence type="ECO:0000256" key="2">
    <source>
        <dbReference type="ARBA" id="ARBA00022574"/>
    </source>
</evidence>
<dbReference type="InterPro" id="IPR028884">
    <property type="entry name" value="Trm82"/>
</dbReference>
<dbReference type="Gene3D" id="2.130.10.10">
    <property type="entry name" value="YVTN repeat-like/Quinoprotein amine dehydrogenase"/>
    <property type="match status" value="2"/>
</dbReference>
<dbReference type="SUPFAM" id="SSF50978">
    <property type="entry name" value="WD40 repeat-like"/>
    <property type="match status" value="1"/>
</dbReference>
<dbReference type="GO" id="GO:0043527">
    <property type="term" value="C:tRNA methyltransferase complex"/>
    <property type="evidence" value="ECO:0007669"/>
    <property type="project" value="TreeGrafter"/>
</dbReference>
<gene>
    <name evidence="7" type="ORF">PGAL8A_00280600</name>
</gene>
<keyword evidence="8" id="KW-1185">Reference proteome</keyword>
<evidence type="ECO:0000256" key="6">
    <source>
        <dbReference type="PROSITE-ProRule" id="PRU00221"/>
    </source>
</evidence>
<dbReference type="VEuPathDB" id="PlasmoDB:PGAL8A_00280600"/>
<proteinExistence type="predicted"/>
<keyword evidence="2 6" id="KW-0853">WD repeat</keyword>
<comment type="subcellular location">
    <subcellularLocation>
        <location evidence="1">Nucleus</location>
    </subcellularLocation>
</comment>
<dbReference type="GeneID" id="39731339"/>
<dbReference type="RefSeq" id="XP_028528417.1">
    <property type="nucleotide sequence ID" value="XM_028671801.1"/>
</dbReference>
<dbReference type="GO" id="GO:0005634">
    <property type="term" value="C:nucleus"/>
    <property type="evidence" value="ECO:0007669"/>
    <property type="project" value="UniProtKB-SubCell"/>
</dbReference>
<keyword evidence="3" id="KW-0819">tRNA processing</keyword>
<comment type="caution">
    <text evidence="7">The sequence shown here is derived from an EMBL/GenBank/DDBJ whole genome shotgun (WGS) entry which is preliminary data.</text>
</comment>
<evidence type="ECO:0000313" key="7">
    <source>
        <dbReference type="EMBL" id="CRG95609.1"/>
    </source>
</evidence>